<feature type="region of interest" description="Disordered" evidence="1">
    <location>
        <begin position="1"/>
        <end position="21"/>
    </location>
</feature>
<dbReference type="EMBL" id="JAXOVC010000008">
    <property type="protein sequence ID" value="KAK4497601.1"/>
    <property type="molecule type" value="Genomic_DNA"/>
</dbReference>
<evidence type="ECO:0000313" key="3">
    <source>
        <dbReference type="Proteomes" id="UP001305779"/>
    </source>
</evidence>
<sequence>MAASTRQLNVHKEHHSRTNPQFKVTTGLLRIVRELRVCLGEISSDIQTSQHIQRLKTIEWGLEHESILYKFDDDDHKEKEMLQPDSKGGDAEGQREDDI</sequence>
<proteinExistence type="predicted"/>
<dbReference type="Proteomes" id="UP001305779">
    <property type="component" value="Unassembled WGS sequence"/>
</dbReference>
<feature type="region of interest" description="Disordered" evidence="1">
    <location>
        <begin position="73"/>
        <end position="99"/>
    </location>
</feature>
<comment type="caution">
    <text evidence="2">The sequence shown here is derived from an EMBL/GenBank/DDBJ whole genome shotgun (WGS) entry which is preliminary data.</text>
</comment>
<reference evidence="2 3" key="1">
    <citation type="journal article" date="2023" name="G3 (Bethesda)">
        <title>A chromosome-level genome assembly of Zasmidium syzygii isolated from banana leaves.</title>
        <authorList>
            <person name="van Westerhoven A.C."/>
            <person name="Mehrabi R."/>
            <person name="Talebi R."/>
            <person name="Steentjes M.B.F."/>
            <person name="Corcolon B."/>
            <person name="Chong P.A."/>
            <person name="Kema G.H.J."/>
            <person name="Seidl M.F."/>
        </authorList>
    </citation>
    <scope>NUCLEOTIDE SEQUENCE [LARGE SCALE GENOMIC DNA]</scope>
    <source>
        <strain evidence="2 3">P124</strain>
    </source>
</reference>
<gene>
    <name evidence="2" type="ORF">PRZ48_010254</name>
</gene>
<keyword evidence="3" id="KW-1185">Reference proteome</keyword>
<name>A0ABR0E8Q3_ZASCE</name>
<evidence type="ECO:0000256" key="1">
    <source>
        <dbReference type="SAM" id="MobiDB-lite"/>
    </source>
</evidence>
<accession>A0ABR0E8Q3</accession>
<evidence type="ECO:0000313" key="2">
    <source>
        <dbReference type="EMBL" id="KAK4497601.1"/>
    </source>
</evidence>
<protein>
    <submittedName>
        <fullName evidence="2">Uncharacterized protein</fullName>
    </submittedName>
</protein>
<organism evidence="2 3">
    <name type="scientific">Zasmidium cellare</name>
    <name type="common">Wine cellar mold</name>
    <name type="synonym">Racodium cellare</name>
    <dbReference type="NCBI Taxonomy" id="395010"/>
    <lineage>
        <taxon>Eukaryota</taxon>
        <taxon>Fungi</taxon>
        <taxon>Dikarya</taxon>
        <taxon>Ascomycota</taxon>
        <taxon>Pezizomycotina</taxon>
        <taxon>Dothideomycetes</taxon>
        <taxon>Dothideomycetidae</taxon>
        <taxon>Mycosphaerellales</taxon>
        <taxon>Mycosphaerellaceae</taxon>
        <taxon>Zasmidium</taxon>
    </lineage>
</organism>